<dbReference type="CDD" id="cd21177">
    <property type="entry name" value="LPMO_AA10"/>
    <property type="match status" value="1"/>
</dbReference>
<gene>
    <name evidence="7" type="ORF">Lboz_1408</name>
</gene>
<keyword evidence="1" id="KW-0964">Secreted</keyword>
<dbReference type="InterPro" id="IPR004302">
    <property type="entry name" value="Cellulose/chitin-bd_N"/>
</dbReference>
<evidence type="ECO:0000256" key="4">
    <source>
        <dbReference type="SAM" id="SignalP"/>
    </source>
</evidence>
<feature type="chain" id="PRO_5006911241" evidence="4">
    <location>
        <begin position="24"/>
        <end position="548"/>
    </location>
</feature>
<dbReference type="InterPro" id="IPR013783">
    <property type="entry name" value="Ig-like_fold"/>
</dbReference>
<name>A0A0W0RSC9_LEGBO</name>
<dbReference type="PANTHER" id="PTHR34823:SF1">
    <property type="entry name" value="CHITIN-BINDING TYPE-4 DOMAIN-CONTAINING PROTEIN"/>
    <property type="match status" value="1"/>
</dbReference>
<dbReference type="Pfam" id="PF03067">
    <property type="entry name" value="LPMO_10"/>
    <property type="match status" value="1"/>
</dbReference>
<dbReference type="Pfam" id="PF18416">
    <property type="entry name" value="GbpA_2"/>
    <property type="match status" value="1"/>
</dbReference>
<evidence type="ECO:0000256" key="1">
    <source>
        <dbReference type="ARBA" id="ARBA00022525"/>
    </source>
</evidence>
<dbReference type="EMBL" id="LNXU01000017">
    <property type="protein sequence ID" value="KTC73968.1"/>
    <property type="molecule type" value="Genomic_DNA"/>
</dbReference>
<dbReference type="InterPro" id="IPR014756">
    <property type="entry name" value="Ig_E-set"/>
</dbReference>
<dbReference type="GO" id="GO:0008061">
    <property type="term" value="F:chitin binding"/>
    <property type="evidence" value="ECO:0007669"/>
    <property type="project" value="UniProtKB-KW"/>
</dbReference>
<evidence type="ECO:0000313" key="8">
    <source>
        <dbReference type="Proteomes" id="UP000054695"/>
    </source>
</evidence>
<keyword evidence="2" id="KW-0147">Chitin-binding</keyword>
<reference evidence="7 8" key="1">
    <citation type="submission" date="2015-11" db="EMBL/GenBank/DDBJ databases">
        <title>Genomic analysis of 38 Legionella species identifies large and diverse effector repertoires.</title>
        <authorList>
            <person name="Burstein D."/>
            <person name="Amaro F."/>
            <person name="Zusman T."/>
            <person name="Lifshitz Z."/>
            <person name="Cohen O."/>
            <person name="Gilbert J.A."/>
            <person name="Pupko T."/>
            <person name="Shuman H.A."/>
            <person name="Segal G."/>
        </authorList>
    </citation>
    <scope>NUCLEOTIDE SEQUENCE [LARGE SCALE GENOMIC DNA]</scope>
    <source>
        <strain evidence="7 8">WIGA</strain>
    </source>
</reference>
<dbReference type="Proteomes" id="UP000054695">
    <property type="component" value="Unassembled WGS sequence"/>
</dbReference>
<dbReference type="PATRIC" id="fig|447.4.peg.1506"/>
<dbReference type="Gene3D" id="2.70.50.50">
    <property type="entry name" value="chitin-binding protein cbp21"/>
    <property type="match status" value="1"/>
</dbReference>
<dbReference type="AlphaFoldDB" id="A0A0W0RSC9"/>
<feature type="signal peptide" evidence="4">
    <location>
        <begin position="1"/>
        <end position="23"/>
    </location>
</feature>
<evidence type="ECO:0000256" key="2">
    <source>
        <dbReference type="ARBA" id="ARBA00022669"/>
    </source>
</evidence>
<feature type="domain" description="N-acetylglucosamine binding protein A" evidence="6">
    <location>
        <begin position="339"/>
        <end position="437"/>
    </location>
</feature>
<evidence type="ECO:0000259" key="5">
    <source>
        <dbReference type="Pfam" id="PF03067"/>
    </source>
</evidence>
<dbReference type="OrthoDB" id="3675244at2"/>
<proteinExistence type="predicted"/>
<dbReference type="Gene3D" id="3.30.70.2150">
    <property type="match status" value="1"/>
</dbReference>
<dbReference type="SUPFAM" id="SSF81296">
    <property type="entry name" value="E set domains"/>
    <property type="match status" value="1"/>
</dbReference>
<organism evidence="7 8">
    <name type="scientific">Legionella bozemanae</name>
    <name type="common">Fluoribacter bozemanae</name>
    <dbReference type="NCBI Taxonomy" id="447"/>
    <lineage>
        <taxon>Bacteria</taxon>
        <taxon>Pseudomonadati</taxon>
        <taxon>Pseudomonadota</taxon>
        <taxon>Gammaproteobacteria</taxon>
        <taxon>Legionellales</taxon>
        <taxon>Legionellaceae</taxon>
        <taxon>Legionella</taxon>
    </lineage>
</organism>
<evidence type="ECO:0000259" key="6">
    <source>
        <dbReference type="Pfam" id="PF18416"/>
    </source>
</evidence>
<comment type="caution">
    <text evidence="7">The sequence shown here is derived from an EMBL/GenBank/DDBJ whole genome shotgun (WGS) entry which is preliminary data.</text>
</comment>
<keyword evidence="8" id="KW-1185">Reference proteome</keyword>
<dbReference type="RefSeq" id="WP_058459071.1">
    <property type="nucleotide sequence ID" value="NZ_CAAAIY010000001.1"/>
</dbReference>
<dbReference type="InterPro" id="IPR051024">
    <property type="entry name" value="GlcNAc_Chitin_IntDeg"/>
</dbReference>
<accession>A0A0W0RSC9</accession>
<evidence type="ECO:0000256" key="3">
    <source>
        <dbReference type="ARBA" id="ARBA00022729"/>
    </source>
</evidence>
<dbReference type="InterPro" id="IPR041029">
    <property type="entry name" value="GbpA_2"/>
</dbReference>
<dbReference type="PANTHER" id="PTHR34823">
    <property type="entry name" value="GLCNAC-BINDING PROTEIN A"/>
    <property type="match status" value="1"/>
</dbReference>
<keyword evidence="3 4" id="KW-0732">Signal</keyword>
<protein>
    <submittedName>
        <fullName evidence="7">Chitin-binding protein</fullName>
    </submittedName>
</protein>
<feature type="domain" description="Chitin-binding type-4" evidence="5">
    <location>
        <begin position="24"/>
        <end position="232"/>
    </location>
</feature>
<evidence type="ECO:0000313" key="7">
    <source>
        <dbReference type="EMBL" id="KTC73968.1"/>
    </source>
</evidence>
<dbReference type="STRING" id="447.Lboz_1408"/>
<dbReference type="Gene3D" id="2.60.40.10">
    <property type="entry name" value="Immunoglobulins"/>
    <property type="match status" value="1"/>
</dbReference>
<sequence>MKKLWQFLLLNFVSILLSSFVFAHGVIESPASRQQFCGVESKPDEIYKDKMTHEECRPMMTKSDGSLDNSIYNFMAVLTHTTGRSTKPISELPANVCGFNSESWQGGKTPWDRALNWPTVPMSSGQQEFVWNISWGNHFGDTEEFVYWITKPDFRFDPNKELSWDDFETTPFCHLSYNDQNPNANPNVIPDKVNNKFVTLCNVPARESRAVIYGEWGRNKWTYERFHSCIDVSFNDNPPPPVDIKAVIQKLPTQISGAEELELDGSQSIGSDLSYTWSIDADDLSPYTLTNSNSAKAHLSLANLRAQQPVTINLTVTKNDLRSQTSLMFIHSPAITSSWQLVGNAIVSETLKSGDKIQLRLIDNNGKDYFLPSEPLVLDSESAKPENIAYTLAQVINMGNNFSVKIGILDTNGKVEPGRNLNNKIYAPVTSIIKNAYIYVVPSNNPVETCTIERQSGSSAYWMGYNIYVDKAPFILDFSSINIDLTQINVSPGVFSEVSAINNHQLLVKIKPFWVTKTVPGYMGFTPKSGSYPPFDNPLPASCQSDTN</sequence>